<dbReference type="Proteomes" id="UP000326458">
    <property type="component" value="Unassembled WGS sequence"/>
</dbReference>
<dbReference type="AlphaFoldDB" id="A0A5N3WJF7"/>
<organism evidence="4 5">
    <name type="scientific">Muntiacus muntjak</name>
    <name type="common">Barking deer</name>
    <name type="synonym">Indian muntjac</name>
    <dbReference type="NCBI Taxonomy" id="9888"/>
    <lineage>
        <taxon>Eukaryota</taxon>
        <taxon>Metazoa</taxon>
        <taxon>Chordata</taxon>
        <taxon>Craniata</taxon>
        <taxon>Vertebrata</taxon>
        <taxon>Euteleostomi</taxon>
        <taxon>Mammalia</taxon>
        <taxon>Eutheria</taxon>
        <taxon>Laurasiatheria</taxon>
        <taxon>Artiodactyla</taxon>
        <taxon>Ruminantia</taxon>
        <taxon>Pecora</taxon>
        <taxon>Cervidae</taxon>
        <taxon>Muntiacinae</taxon>
        <taxon>Muntiacus</taxon>
    </lineage>
</organism>
<evidence type="ECO:0000313" key="4">
    <source>
        <dbReference type="EMBL" id="KAB0361107.1"/>
    </source>
</evidence>
<dbReference type="InterPro" id="IPR053708">
    <property type="entry name" value="Ribosomal_LSU_eL42"/>
</dbReference>
<accession>A0A5N3WJF7</accession>
<dbReference type="EMBL" id="VCEA01000001">
    <property type="protein sequence ID" value="KAB0361107.1"/>
    <property type="molecule type" value="Genomic_DNA"/>
</dbReference>
<evidence type="ECO:0000313" key="5">
    <source>
        <dbReference type="Proteomes" id="UP000326458"/>
    </source>
</evidence>
<dbReference type="GO" id="GO:0003735">
    <property type="term" value="F:structural constituent of ribosome"/>
    <property type="evidence" value="ECO:0007669"/>
    <property type="project" value="InterPro"/>
</dbReference>
<dbReference type="Gene3D" id="3.10.450.80">
    <property type="match status" value="1"/>
</dbReference>
<comment type="similarity">
    <text evidence="1">Belongs to the eukaryotic ribosomal protein eL42 family.</text>
</comment>
<dbReference type="SUPFAM" id="SSF57829">
    <property type="entry name" value="Zn-binding ribosomal proteins"/>
    <property type="match status" value="1"/>
</dbReference>
<keyword evidence="3" id="KW-0687">Ribonucleoprotein</keyword>
<evidence type="ECO:0000256" key="2">
    <source>
        <dbReference type="ARBA" id="ARBA00022980"/>
    </source>
</evidence>
<dbReference type="GO" id="GO:0005840">
    <property type="term" value="C:ribosome"/>
    <property type="evidence" value="ECO:0007669"/>
    <property type="project" value="UniProtKB-KW"/>
</dbReference>
<gene>
    <name evidence="4" type="ORF">FD754_005263</name>
</gene>
<evidence type="ECO:0000256" key="1">
    <source>
        <dbReference type="ARBA" id="ARBA00009364"/>
    </source>
</evidence>
<name>A0A5N3WJF7_MUNMU</name>
<protein>
    <submittedName>
        <fullName evidence="4">Uncharacterized protein</fullName>
    </submittedName>
</protein>
<keyword evidence="2" id="KW-0689">Ribosomal protein</keyword>
<dbReference type="PANTHER" id="PTHR10369">
    <property type="entry name" value="60S RIBOSOMAL PROTEIN L36A/L44"/>
    <property type="match status" value="1"/>
</dbReference>
<comment type="caution">
    <text evidence="4">The sequence shown here is derived from an EMBL/GenBank/DDBJ whole genome shotgun (WGS) entry which is preliminary data.</text>
</comment>
<dbReference type="GO" id="GO:1990904">
    <property type="term" value="C:ribonucleoprotein complex"/>
    <property type="evidence" value="ECO:0007669"/>
    <property type="project" value="UniProtKB-KW"/>
</dbReference>
<keyword evidence="5" id="KW-1185">Reference proteome</keyword>
<dbReference type="InterPro" id="IPR011332">
    <property type="entry name" value="Ribosomal_zn-bd"/>
</dbReference>
<evidence type="ECO:0000256" key="3">
    <source>
        <dbReference type="ARBA" id="ARBA00023274"/>
    </source>
</evidence>
<dbReference type="Pfam" id="PF00935">
    <property type="entry name" value="Ribosomal_L44"/>
    <property type="match status" value="1"/>
</dbReference>
<dbReference type="InterPro" id="IPR000552">
    <property type="entry name" value="Ribosomal_eL44"/>
</dbReference>
<reference evidence="4 5" key="1">
    <citation type="submission" date="2019-06" db="EMBL/GenBank/DDBJ databases">
        <title>Discovery of a novel chromosome fission-fusion reversal in muntjac.</title>
        <authorList>
            <person name="Mudd A.B."/>
            <person name="Bredeson J.V."/>
            <person name="Baum R."/>
            <person name="Hockemeyer D."/>
            <person name="Rokhsar D.S."/>
        </authorList>
    </citation>
    <scope>NUCLEOTIDE SEQUENCE [LARGE SCALE GENOMIC DNA]</scope>
    <source>
        <strain evidence="4">UTSW_UCB_Mm</strain>
        <tissue evidence="4">Fibroblast cell line</tissue>
    </source>
</reference>
<proteinExistence type="inferred from homology"/>
<sequence length="72" mass="8163">MPREVKLPVSIAKLQSTLVNVVGFSKARQTFCKRCDREQSGCGGQTKPIFWKKAKTANIVLRLECVEPNWQI</sequence>
<dbReference type="GO" id="GO:0006412">
    <property type="term" value="P:translation"/>
    <property type="evidence" value="ECO:0007669"/>
    <property type="project" value="InterPro"/>
</dbReference>